<comment type="caution">
    <text evidence="9">The sequence shown here is derived from an EMBL/GenBank/DDBJ whole genome shotgun (WGS) entry which is preliminary data.</text>
</comment>
<evidence type="ECO:0000259" key="8">
    <source>
        <dbReference type="SMART" id="SM00244"/>
    </source>
</evidence>
<dbReference type="InterPro" id="IPR001107">
    <property type="entry name" value="Band_7"/>
</dbReference>
<feature type="region of interest" description="Disordered" evidence="7">
    <location>
        <begin position="1"/>
        <end position="21"/>
    </location>
</feature>
<feature type="compositionally biased region" description="Low complexity" evidence="7">
    <location>
        <begin position="1"/>
        <end position="10"/>
    </location>
</feature>
<sequence>MNWDNQNNNKNEQDPWGRNNQNDLSFDDLIKKFSLMFGKQTSGSNGSSGGSGLKFPTKKTFVYAVFGLIVLYASMCVYQLDSPERAIVLRFGEYHEETGEGLNFMLAGVDTKYVENVALTRRYSQTANMLTKDENLVDVTVSVQYRIKNLRDFVLNVKDPESSLREATESSLRHVVGDNTLEETLTTGRETIARDVDVRLQRYLDLYQTGLVIQQVNIEKTDPPSAVKPSFDDVVAAREDKVKLQNEAERYGLSIVPEARGQSFARIQAAEAYREEVVANAEGEVARFDKLLAEYKKAPKVTRDRLYLDAMQTLYGNSTKIMVDVEGGNNLMYLPLDKIIQQNKSQEDNK</sequence>
<dbReference type="NCBIfam" id="TIGR01933">
    <property type="entry name" value="hflK"/>
    <property type="match status" value="1"/>
</dbReference>
<reference evidence="10" key="1">
    <citation type="submission" date="2015-10" db="EMBL/GenBank/DDBJ databases">
        <title>Metagenome-Assembled Genomes uncover a global brackish microbiome.</title>
        <authorList>
            <person name="Hugerth L.W."/>
            <person name="Larsson J."/>
            <person name="Alneberg J."/>
            <person name="Lindh M.V."/>
            <person name="Legrand C."/>
            <person name="Pinhassi J."/>
            <person name="Andersson A."/>
        </authorList>
    </citation>
    <scope>NUCLEOTIDE SEQUENCE [LARGE SCALE GENOMIC DNA]</scope>
</reference>
<proteinExistence type="inferred from homology"/>
<accession>A0A0R2PRB0</accession>
<dbReference type="InterPro" id="IPR036013">
    <property type="entry name" value="Band_7/SPFH_dom_sf"/>
</dbReference>
<evidence type="ECO:0000256" key="1">
    <source>
        <dbReference type="ARBA" id="ARBA00004167"/>
    </source>
</evidence>
<protein>
    <recommendedName>
        <fullName evidence="6">Protein HflK</fullName>
    </recommendedName>
</protein>
<dbReference type="Pfam" id="PF01145">
    <property type="entry name" value="Band_7"/>
    <property type="match status" value="1"/>
</dbReference>
<evidence type="ECO:0000256" key="3">
    <source>
        <dbReference type="ARBA" id="ARBA00022692"/>
    </source>
</evidence>
<feature type="transmembrane region" description="Helical" evidence="6">
    <location>
        <begin position="61"/>
        <end position="80"/>
    </location>
</feature>
<evidence type="ECO:0000313" key="9">
    <source>
        <dbReference type="EMBL" id="KRO40648.1"/>
    </source>
</evidence>
<dbReference type="EMBL" id="LIAV01000080">
    <property type="protein sequence ID" value="KRO40648.1"/>
    <property type="molecule type" value="Genomic_DNA"/>
</dbReference>
<keyword evidence="4 6" id="KW-1133">Transmembrane helix</keyword>
<dbReference type="GO" id="GO:0016020">
    <property type="term" value="C:membrane"/>
    <property type="evidence" value="ECO:0007669"/>
    <property type="project" value="UniProtKB-SubCell"/>
</dbReference>
<evidence type="ECO:0000256" key="4">
    <source>
        <dbReference type="ARBA" id="ARBA00022989"/>
    </source>
</evidence>
<keyword evidence="3 6" id="KW-0812">Transmembrane</keyword>
<evidence type="ECO:0000256" key="2">
    <source>
        <dbReference type="ARBA" id="ARBA00006971"/>
    </source>
</evidence>
<evidence type="ECO:0000256" key="7">
    <source>
        <dbReference type="SAM" id="MobiDB-lite"/>
    </source>
</evidence>
<dbReference type="Gene3D" id="3.30.479.30">
    <property type="entry name" value="Band 7 domain"/>
    <property type="match status" value="1"/>
</dbReference>
<dbReference type="InterPro" id="IPR050710">
    <property type="entry name" value="Band7/mec-2_domain"/>
</dbReference>
<dbReference type="SUPFAM" id="SSF117892">
    <property type="entry name" value="Band 7/SPFH domain"/>
    <property type="match status" value="1"/>
</dbReference>
<dbReference type="AlphaFoldDB" id="A0A0R2PRB0"/>
<evidence type="ECO:0000256" key="6">
    <source>
        <dbReference type="RuleBase" id="RU364113"/>
    </source>
</evidence>
<evidence type="ECO:0000256" key="5">
    <source>
        <dbReference type="ARBA" id="ARBA00023136"/>
    </source>
</evidence>
<dbReference type="InterPro" id="IPR010201">
    <property type="entry name" value="HflK"/>
</dbReference>
<comment type="function">
    <text evidence="6">HflC and HflK could encode or regulate a protease.</text>
</comment>
<comment type="subunit">
    <text evidence="6">HflC and HflK may interact to form a multimeric complex.</text>
</comment>
<dbReference type="PANTHER" id="PTHR43327">
    <property type="entry name" value="STOMATIN-LIKE PROTEIN 2, MITOCHONDRIAL"/>
    <property type="match status" value="1"/>
</dbReference>
<comment type="similarity">
    <text evidence="2 6">Belongs to the band 7/mec-2 family. HflK subfamily.</text>
</comment>
<dbReference type="PANTHER" id="PTHR43327:SF2">
    <property type="entry name" value="MODULATOR OF FTSH PROTEASE HFLK"/>
    <property type="match status" value="1"/>
</dbReference>
<dbReference type="CDD" id="cd03404">
    <property type="entry name" value="SPFH_HflK"/>
    <property type="match status" value="1"/>
</dbReference>
<name>A0A0R2PRB0_9GAMM</name>
<feature type="domain" description="Band 7" evidence="8">
    <location>
        <begin position="75"/>
        <end position="235"/>
    </location>
</feature>
<dbReference type="SMART" id="SM00244">
    <property type="entry name" value="PHB"/>
    <property type="match status" value="1"/>
</dbReference>
<gene>
    <name evidence="9" type="ORF">ABR63_07745</name>
</gene>
<dbReference type="PRINTS" id="PR00721">
    <property type="entry name" value="STOMATIN"/>
</dbReference>
<keyword evidence="5 6" id="KW-0472">Membrane</keyword>
<evidence type="ECO:0000313" key="10">
    <source>
        <dbReference type="Proteomes" id="UP000050874"/>
    </source>
</evidence>
<comment type="subcellular location">
    <subcellularLocation>
        <location evidence="1">Membrane</location>
        <topology evidence="1">Single-pass membrane protein</topology>
    </subcellularLocation>
</comment>
<dbReference type="InterPro" id="IPR001972">
    <property type="entry name" value="Stomatin_HflK_fam"/>
</dbReference>
<dbReference type="Proteomes" id="UP000050874">
    <property type="component" value="Unassembled WGS sequence"/>
</dbReference>
<organism evidence="9 10">
    <name type="scientific">SAR86 cluster bacterium BACL1 MAG-120920-bin57</name>
    <dbReference type="NCBI Taxonomy" id="1655571"/>
    <lineage>
        <taxon>Bacteria</taxon>
        <taxon>Pseudomonadati</taxon>
        <taxon>Pseudomonadota</taxon>
        <taxon>Gammaproteobacteria</taxon>
        <taxon>SAR86 cluster</taxon>
    </lineage>
</organism>